<protein>
    <submittedName>
        <fullName evidence="1">Uncharacterized protein</fullName>
    </submittedName>
</protein>
<name>A0A2J7TCZ0_METSI</name>
<dbReference type="OrthoDB" id="7592394at2"/>
<comment type="caution">
    <text evidence="1">The sequence shown here is derived from an EMBL/GenBank/DDBJ whole genome shotgun (WGS) entry which is preliminary data.</text>
</comment>
<dbReference type="RefSeq" id="WP_102845026.1">
    <property type="nucleotide sequence ID" value="NZ_PDZR01000027.1"/>
</dbReference>
<accession>A0A2J7TCZ0</accession>
<proteinExistence type="predicted"/>
<evidence type="ECO:0000313" key="2">
    <source>
        <dbReference type="Proteomes" id="UP000236286"/>
    </source>
</evidence>
<gene>
    <name evidence="1" type="ORF">CR492_17520</name>
</gene>
<organism evidence="1 2">
    <name type="scientific">Methylocella silvestris</name>
    <dbReference type="NCBI Taxonomy" id="199596"/>
    <lineage>
        <taxon>Bacteria</taxon>
        <taxon>Pseudomonadati</taxon>
        <taxon>Pseudomonadota</taxon>
        <taxon>Alphaproteobacteria</taxon>
        <taxon>Hyphomicrobiales</taxon>
        <taxon>Beijerinckiaceae</taxon>
        <taxon>Methylocella</taxon>
    </lineage>
</organism>
<dbReference type="EMBL" id="PDZR01000027">
    <property type="protein sequence ID" value="PNG24635.1"/>
    <property type="molecule type" value="Genomic_DNA"/>
</dbReference>
<reference evidence="1 2" key="1">
    <citation type="submission" date="2017-10" db="EMBL/GenBank/DDBJ databases">
        <title>Genome announcement of Methylocella silvestris TVC from permafrost.</title>
        <authorList>
            <person name="Wang J."/>
            <person name="Geng K."/>
            <person name="Ul-Haque F."/>
            <person name="Crombie A.T."/>
            <person name="Street L.E."/>
            <person name="Wookey P.A."/>
            <person name="Murrell J.C."/>
            <person name="Pratscher J."/>
        </authorList>
    </citation>
    <scope>NUCLEOTIDE SEQUENCE [LARGE SCALE GENOMIC DNA]</scope>
    <source>
        <strain evidence="1 2">TVC</strain>
    </source>
</reference>
<evidence type="ECO:0000313" key="1">
    <source>
        <dbReference type="EMBL" id="PNG24635.1"/>
    </source>
</evidence>
<sequence length="480" mass="53366">MADFVHVAARLRALQRGQAVPIVSQRQLVIQPHARILTLLAMAGEDTSVHAVALGRFGHPPEINVVADPRRRDDQYALLRWLLPFFEDYYAECLAAGTFPQIWVSSAGALGHLDTLADRLRFTDEDDIKRLGTLWTYAGERSPVAGQQVLISATTVLRAHYATGQQEAEDEHLGSLLTWIEPPAGRDIFAAVATAEAQPMAVKTDPHFDRTTLQPAIEDYNRARSAGKPESVIAFNRARIQQMLEGVIRPIYAATQRAISLLTAPRWQLNPALDALADQEAREFERFMAAREAGFHLPYHDKPKAGAMKIVARERAVANLEAGLLRHDRSAREKGVVSGSVLRAQIVDIRKEKIRPRLFEYDFVLSSHQDSLHLRAGDELWTLDDPKISVRIDDVERRGPFTWVTGRVLDGKNAVKRTSLGITLDFGPKAPNWEGIGNDLRQMSVRLTNEPWTHGDTTPAPTPVNRPMPANLLAAVESLA</sequence>
<dbReference type="AlphaFoldDB" id="A0A2J7TCZ0"/>
<dbReference type="Proteomes" id="UP000236286">
    <property type="component" value="Unassembled WGS sequence"/>
</dbReference>